<keyword evidence="12 15" id="KW-0012">Acyltransferase</keyword>
<evidence type="ECO:0000256" key="3">
    <source>
        <dbReference type="ARBA" id="ARBA00008655"/>
    </source>
</evidence>
<keyword evidence="7" id="KW-1133">Transmembrane helix</keyword>
<evidence type="ECO:0000256" key="1">
    <source>
        <dbReference type="ARBA" id="ARBA00004370"/>
    </source>
</evidence>
<evidence type="ECO:0000256" key="8">
    <source>
        <dbReference type="ARBA" id="ARBA00023098"/>
    </source>
</evidence>
<dbReference type="Proteomes" id="UP000054495">
    <property type="component" value="Unassembled WGS sequence"/>
</dbReference>
<comment type="similarity">
    <text evidence="3">Belongs to the 1-acyl-sn-glycerol-3-phosphate acyltransferase family.</text>
</comment>
<dbReference type="AlphaFoldDB" id="A0A0D6LLR3"/>
<evidence type="ECO:0000256" key="7">
    <source>
        <dbReference type="ARBA" id="ARBA00022989"/>
    </source>
</evidence>
<comment type="pathway">
    <text evidence="13">Phospholipid metabolism.</text>
</comment>
<evidence type="ECO:0000259" key="14">
    <source>
        <dbReference type="SMART" id="SM00563"/>
    </source>
</evidence>
<keyword evidence="6" id="KW-0812">Transmembrane</keyword>
<accession>A0A0D6LLR3</accession>
<dbReference type="GO" id="GO:0008654">
    <property type="term" value="P:phospholipid biosynthetic process"/>
    <property type="evidence" value="ECO:0007669"/>
    <property type="project" value="UniProtKB-KW"/>
</dbReference>
<keyword evidence="11" id="KW-1208">Phospholipid metabolism</keyword>
<keyword evidence="16" id="KW-1185">Reference proteome</keyword>
<dbReference type="GO" id="GO:0004366">
    <property type="term" value="F:glycerol-3-phosphate O-acyltransferase activity"/>
    <property type="evidence" value="ECO:0007669"/>
    <property type="project" value="TreeGrafter"/>
</dbReference>
<gene>
    <name evidence="15" type="ORF">ANCCEY_09950</name>
</gene>
<evidence type="ECO:0000256" key="10">
    <source>
        <dbReference type="ARBA" id="ARBA00023209"/>
    </source>
</evidence>
<dbReference type="GO" id="GO:0005783">
    <property type="term" value="C:endoplasmic reticulum"/>
    <property type="evidence" value="ECO:0007669"/>
    <property type="project" value="TreeGrafter"/>
</dbReference>
<proteinExistence type="inferred from homology"/>
<evidence type="ECO:0000313" key="15">
    <source>
        <dbReference type="EMBL" id="EPB70951.1"/>
    </source>
</evidence>
<evidence type="ECO:0000256" key="12">
    <source>
        <dbReference type="ARBA" id="ARBA00023315"/>
    </source>
</evidence>
<evidence type="ECO:0000256" key="13">
    <source>
        <dbReference type="ARBA" id="ARBA00025707"/>
    </source>
</evidence>
<organism evidence="15 16">
    <name type="scientific">Ancylostoma ceylanicum</name>
    <dbReference type="NCBI Taxonomy" id="53326"/>
    <lineage>
        <taxon>Eukaryota</taxon>
        <taxon>Metazoa</taxon>
        <taxon>Ecdysozoa</taxon>
        <taxon>Nematoda</taxon>
        <taxon>Chromadorea</taxon>
        <taxon>Rhabditida</taxon>
        <taxon>Rhabditina</taxon>
        <taxon>Rhabditomorpha</taxon>
        <taxon>Strongyloidea</taxon>
        <taxon>Ancylostomatidae</taxon>
        <taxon>Ancylostomatinae</taxon>
        <taxon>Ancylostoma</taxon>
    </lineage>
</organism>
<dbReference type="EMBL" id="KE125148">
    <property type="protein sequence ID" value="EPB70951.1"/>
    <property type="molecule type" value="Genomic_DNA"/>
</dbReference>
<protein>
    <submittedName>
        <fullName evidence="15">Acyltransferase</fullName>
    </submittedName>
</protein>
<dbReference type="PANTHER" id="PTHR23063">
    <property type="entry name" value="PHOSPHOLIPID ACYLTRANSFERASE"/>
    <property type="match status" value="1"/>
</dbReference>
<keyword evidence="8" id="KW-0443">Lipid metabolism</keyword>
<dbReference type="Pfam" id="PF01553">
    <property type="entry name" value="Acyltransferase"/>
    <property type="match status" value="1"/>
</dbReference>
<dbReference type="CDD" id="cd07991">
    <property type="entry name" value="LPLAT_LPCAT1-like"/>
    <property type="match status" value="1"/>
</dbReference>
<sequence>MNLVPVIVVAAYGGSLGIREKYVEWLLRIFELEAVADMVRRLPIPLPHPCPDSSGIIRSWDVSYGLRLLLNGSCLQQKSQEIPQSPCDAHINADILSENRAKKGGICVANHTSPIDVMILSCDNCYAMVGQKQKGLLGFIEESLSRAEDHIWFERSEAGDRKKVTQRLREHVEDENKLPIIIFPEGTCINNTSVMMFKKGSFEVANTVYPIAIKYDNRLSDAFWNSSAQSYGEYMWRMMTSWATICDVWYLPAMTREPDEDSIAFARRVKKAIAKKGGLVDLEWDGALKRAKVSTKLIKLQQKLYYERLARTTSINDLKKEDEEMMDEALEVMQLPSLVKTIINTLIIMVQNFASTTRNLMTVIV</sequence>
<evidence type="ECO:0000256" key="11">
    <source>
        <dbReference type="ARBA" id="ARBA00023264"/>
    </source>
</evidence>
<evidence type="ECO:0000256" key="6">
    <source>
        <dbReference type="ARBA" id="ARBA00022692"/>
    </source>
</evidence>
<evidence type="ECO:0000256" key="4">
    <source>
        <dbReference type="ARBA" id="ARBA00022516"/>
    </source>
</evidence>
<dbReference type="GO" id="GO:0019432">
    <property type="term" value="P:triglyceride biosynthetic process"/>
    <property type="evidence" value="ECO:0007669"/>
    <property type="project" value="TreeGrafter"/>
</dbReference>
<keyword evidence="5 15" id="KW-0808">Transferase</keyword>
<dbReference type="SMART" id="SM00563">
    <property type="entry name" value="PlsC"/>
    <property type="match status" value="1"/>
</dbReference>
<dbReference type="InterPro" id="IPR002123">
    <property type="entry name" value="Plipid/glycerol_acylTrfase"/>
</dbReference>
<keyword evidence="10" id="KW-0594">Phospholipid biosynthesis</keyword>
<evidence type="ECO:0000256" key="2">
    <source>
        <dbReference type="ARBA" id="ARBA00005189"/>
    </source>
</evidence>
<feature type="domain" description="Phospholipid/glycerol acyltransferase" evidence="14">
    <location>
        <begin position="105"/>
        <end position="216"/>
    </location>
</feature>
<keyword evidence="4" id="KW-0444">Lipid biosynthesis</keyword>
<dbReference type="GO" id="GO:0016020">
    <property type="term" value="C:membrane"/>
    <property type="evidence" value="ECO:0007669"/>
    <property type="project" value="UniProtKB-SubCell"/>
</dbReference>
<dbReference type="PANTHER" id="PTHR23063:SF53">
    <property type="entry name" value="PHOSPHOLIPID_GLYCEROL ACYLTRANSFERASE DOMAIN-CONTAINING PROTEIN"/>
    <property type="match status" value="1"/>
</dbReference>
<evidence type="ECO:0000256" key="9">
    <source>
        <dbReference type="ARBA" id="ARBA00023136"/>
    </source>
</evidence>
<comment type="pathway">
    <text evidence="2">Lipid metabolism.</text>
</comment>
<keyword evidence="9" id="KW-0472">Membrane</keyword>
<comment type="subcellular location">
    <subcellularLocation>
        <location evidence="1">Membrane</location>
    </subcellularLocation>
</comment>
<evidence type="ECO:0000313" key="16">
    <source>
        <dbReference type="Proteomes" id="UP000054495"/>
    </source>
</evidence>
<evidence type="ECO:0000256" key="5">
    <source>
        <dbReference type="ARBA" id="ARBA00022679"/>
    </source>
</evidence>
<dbReference type="SUPFAM" id="SSF69593">
    <property type="entry name" value="Glycerol-3-phosphate (1)-acyltransferase"/>
    <property type="match status" value="1"/>
</dbReference>
<reference evidence="15 16" key="1">
    <citation type="submission" date="2013-05" db="EMBL/GenBank/DDBJ databases">
        <title>Draft genome of the parasitic nematode Anyclostoma ceylanicum.</title>
        <authorList>
            <person name="Mitreva M."/>
        </authorList>
    </citation>
    <scope>NUCLEOTIDE SEQUENCE [LARGE SCALE GENOMIC DNA]</scope>
</reference>
<name>A0A0D6LLR3_9BILA</name>
<dbReference type="InterPro" id="IPR045252">
    <property type="entry name" value="LPCAT1-like"/>
</dbReference>